<dbReference type="AlphaFoldDB" id="A0AA94ELM0"/>
<feature type="region of interest" description="Disordered" evidence="1">
    <location>
        <begin position="426"/>
        <end position="458"/>
    </location>
</feature>
<proteinExistence type="predicted"/>
<keyword evidence="2" id="KW-0732">Signal</keyword>
<evidence type="ECO:0000313" key="5">
    <source>
        <dbReference type="Proteomes" id="UP000288002"/>
    </source>
</evidence>
<evidence type="ECO:0000256" key="1">
    <source>
        <dbReference type="SAM" id="MobiDB-lite"/>
    </source>
</evidence>
<dbReference type="Gene3D" id="1.20.1270.180">
    <property type="match status" value="1"/>
</dbReference>
<feature type="chain" id="PRO_5041732401" description="Lysozyme inhibitor LprI-like N-terminal domain-containing protein" evidence="2">
    <location>
        <begin position="23"/>
        <end position="458"/>
    </location>
</feature>
<gene>
    <name evidence="4" type="ORF">A9HBioS_4241</name>
</gene>
<organism evidence="4 5">
    <name type="scientific">Pseudomonas koreensis</name>
    <dbReference type="NCBI Taxonomy" id="198620"/>
    <lineage>
        <taxon>Bacteria</taxon>
        <taxon>Pseudomonadati</taxon>
        <taxon>Pseudomonadota</taxon>
        <taxon>Gammaproteobacteria</taxon>
        <taxon>Pseudomonadales</taxon>
        <taxon>Pseudomonadaceae</taxon>
        <taxon>Pseudomonas</taxon>
    </lineage>
</organism>
<feature type="compositionally biased region" description="Basic and acidic residues" evidence="1">
    <location>
        <begin position="426"/>
        <end position="438"/>
    </location>
</feature>
<dbReference type="RefSeq" id="WP_127651379.1">
    <property type="nucleotide sequence ID" value="NZ_MKWS01000015.1"/>
</dbReference>
<dbReference type="PANTHER" id="PTHR37549">
    <property type="entry name" value="LIPOPROTEIN LPRI"/>
    <property type="match status" value="1"/>
</dbReference>
<feature type="region of interest" description="Disordered" evidence="1">
    <location>
        <begin position="149"/>
        <end position="182"/>
    </location>
</feature>
<dbReference type="Proteomes" id="UP000288002">
    <property type="component" value="Unassembled WGS sequence"/>
</dbReference>
<evidence type="ECO:0000259" key="3">
    <source>
        <dbReference type="Pfam" id="PF07007"/>
    </source>
</evidence>
<comment type="caution">
    <text evidence="4">The sequence shown here is derived from an EMBL/GenBank/DDBJ whole genome shotgun (WGS) entry which is preliminary data.</text>
</comment>
<dbReference type="InterPro" id="IPR052755">
    <property type="entry name" value="Lysozyme_Inhibitor_LprI"/>
</dbReference>
<dbReference type="InterPro" id="IPR009739">
    <property type="entry name" value="LprI-like_N"/>
</dbReference>
<dbReference type="Pfam" id="PF07007">
    <property type="entry name" value="LprI"/>
    <property type="match status" value="1"/>
</dbReference>
<reference evidence="4 5" key="1">
    <citation type="submission" date="2016-10" db="EMBL/GenBank/DDBJ databases">
        <title>Search of new enzymes for the oxidation of sulfur compounds.</title>
        <authorList>
            <person name="Novo A."/>
            <person name="Moreira I.S."/>
            <person name="Castro P.M."/>
        </authorList>
    </citation>
    <scope>NUCLEOTIDE SEQUENCE [LARGE SCALE GENOMIC DNA]</scope>
    <source>
        <strain evidence="4 5">A9</strain>
    </source>
</reference>
<dbReference type="GO" id="GO:0005576">
    <property type="term" value="C:extracellular region"/>
    <property type="evidence" value="ECO:0007669"/>
    <property type="project" value="TreeGrafter"/>
</dbReference>
<dbReference type="PANTHER" id="PTHR37549:SF1">
    <property type="entry name" value="LIPOPROTEIN LPRI"/>
    <property type="match status" value="1"/>
</dbReference>
<evidence type="ECO:0000313" key="4">
    <source>
        <dbReference type="EMBL" id="RVD75979.1"/>
    </source>
</evidence>
<dbReference type="EMBL" id="MKWS01000015">
    <property type="protein sequence ID" value="RVD75979.1"/>
    <property type="molecule type" value="Genomic_DNA"/>
</dbReference>
<accession>A0AA94ELM0</accession>
<feature type="signal peptide" evidence="2">
    <location>
        <begin position="1"/>
        <end position="22"/>
    </location>
</feature>
<feature type="domain" description="Lysozyme inhibitor LprI-like N-terminal" evidence="3">
    <location>
        <begin position="27"/>
        <end position="87"/>
    </location>
</feature>
<evidence type="ECO:0000256" key="2">
    <source>
        <dbReference type="SAM" id="SignalP"/>
    </source>
</evidence>
<sequence>MYIKGRYIVSACALLFIQQAMAAGMDCAKASSAVENTICANKGLYDLDAQMGMLYRQLMTTSAQAQPDLKQTQRSWLKTRNECVEDVACLDLRYRERLQLLQTQWTQAVAHQPDGVDKQVLDDLQNSIRAASKTDPQFALERTLASRSLKSPGTTFSADPDADQFSDKTHFPKTRPKGVSQDEWKALSTTEFDADTALGRTMFTLIDLDGDRQRDLIVETYTGGTGLYTFVETFRREGDKFNRRTPASDGESIGGSLYSTNDRGANQSVNWVNIGGKVYAAYRAGAYGVDRVYLLNPLQINHEVPIIEVRYDYRLSVPRTQHNEDGKTTFKLEPALHQSLNQALTHVTESQTQASEQRTPICPIPPTATDTEGYYSYGAGYYAIESVADFPVIIGKECFIGRMNNWFGAYSEKDGLFAQMTVRKPDPEDGGRTYEVKGRRQLSGVSTSIGKFEENGDN</sequence>
<protein>
    <recommendedName>
        <fullName evidence="3">Lysozyme inhibitor LprI-like N-terminal domain-containing protein</fullName>
    </recommendedName>
</protein>
<name>A0AA94ELM0_9PSED</name>